<feature type="region of interest" description="Disordered" evidence="1">
    <location>
        <begin position="55"/>
        <end position="88"/>
    </location>
</feature>
<evidence type="ECO:0000256" key="1">
    <source>
        <dbReference type="SAM" id="MobiDB-lite"/>
    </source>
</evidence>
<proteinExistence type="predicted"/>
<comment type="caution">
    <text evidence="2">The sequence shown here is derived from an EMBL/GenBank/DDBJ whole genome shotgun (WGS) entry which is preliminary data.</text>
</comment>
<keyword evidence="3" id="KW-1185">Reference proteome</keyword>
<reference evidence="2 3" key="1">
    <citation type="submission" date="2020-04" db="EMBL/GenBank/DDBJ databases">
        <authorList>
            <person name="Klaysubun C."/>
            <person name="Duangmal K."/>
            <person name="Lipun K."/>
        </authorList>
    </citation>
    <scope>NUCLEOTIDE SEQUENCE [LARGE SCALE GENOMIC DNA]</scope>
    <source>
        <strain evidence="2 3">K10HN5</strain>
    </source>
</reference>
<sequence length="88" mass="10034">MATFEDWLLTQIGADRPRSTIAQLMLDRRFHEVDLGSSTVRAEFRRMLVDFESDTRGVPVRSRPLPTRSRRPGRRPALDLPDGGLRSA</sequence>
<organism evidence="2 3">
    <name type="scientific">Pseudonocardia acidicola</name>
    <dbReference type="NCBI Taxonomy" id="2724939"/>
    <lineage>
        <taxon>Bacteria</taxon>
        <taxon>Bacillati</taxon>
        <taxon>Actinomycetota</taxon>
        <taxon>Actinomycetes</taxon>
        <taxon>Pseudonocardiales</taxon>
        <taxon>Pseudonocardiaceae</taxon>
        <taxon>Pseudonocardia</taxon>
    </lineage>
</organism>
<gene>
    <name evidence="2" type="ORF">HF526_05115</name>
</gene>
<evidence type="ECO:0000313" key="2">
    <source>
        <dbReference type="EMBL" id="NMH96697.1"/>
    </source>
</evidence>
<evidence type="ECO:0000313" key="3">
    <source>
        <dbReference type="Proteomes" id="UP000820669"/>
    </source>
</evidence>
<feature type="compositionally biased region" description="Low complexity" evidence="1">
    <location>
        <begin position="58"/>
        <end position="67"/>
    </location>
</feature>
<name>A0ABX1S7B3_9PSEU</name>
<accession>A0ABX1S7B3</accession>
<dbReference type="EMBL" id="JAAXLA010000006">
    <property type="protein sequence ID" value="NMH96697.1"/>
    <property type="molecule type" value="Genomic_DNA"/>
</dbReference>
<dbReference type="Proteomes" id="UP000820669">
    <property type="component" value="Unassembled WGS sequence"/>
</dbReference>
<protein>
    <submittedName>
        <fullName evidence="2">Uncharacterized protein</fullName>
    </submittedName>
</protein>
<dbReference type="RefSeq" id="WP_169380084.1">
    <property type="nucleotide sequence ID" value="NZ_JAAXLA010000006.1"/>
</dbReference>